<name>A0AAE0E921_9ROSI</name>
<dbReference type="EMBL" id="JANJYJ010000004">
    <property type="protein sequence ID" value="KAK3219653.1"/>
    <property type="molecule type" value="Genomic_DNA"/>
</dbReference>
<keyword evidence="2" id="KW-1185">Reference proteome</keyword>
<proteinExistence type="predicted"/>
<reference evidence="1" key="1">
    <citation type="journal article" date="2023" name="Plant J.">
        <title>Genome sequences and population genomics provide insights into the demographic history, inbreeding, and mutation load of two 'living fossil' tree species of Dipteronia.</title>
        <authorList>
            <person name="Feng Y."/>
            <person name="Comes H.P."/>
            <person name="Chen J."/>
            <person name="Zhu S."/>
            <person name="Lu R."/>
            <person name="Zhang X."/>
            <person name="Li P."/>
            <person name="Qiu J."/>
            <person name="Olsen K.M."/>
            <person name="Qiu Y."/>
        </authorList>
    </citation>
    <scope>NUCLEOTIDE SEQUENCE</scope>
    <source>
        <strain evidence="1">NBL</strain>
    </source>
</reference>
<accession>A0AAE0E921</accession>
<protein>
    <submittedName>
        <fullName evidence="1">Uncharacterized protein</fullName>
    </submittedName>
</protein>
<dbReference type="AlphaFoldDB" id="A0AAE0E921"/>
<organism evidence="1 2">
    <name type="scientific">Dipteronia sinensis</name>
    <dbReference type="NCBI Taxonomy" id="43782"/>
    <lineage>
        <taxon>Eukaryota</taxon>
        <taxon>Viridiplantae</taxon>
        <taxon>Streptophyta</taxon>
        <taxon>Embryophyta</taxon>
        <taxon>Tracheophyta</taxon>
        <taxon>Spermatophyta</taxon>
        <taxon>Magnoliopsida</taxon>
        <taxon>eudicotyledons</taxon>
        <taxon>Gunneridae</taxon>
        <taxon>Pentapetalae</taxon>
        <taxon>rosids</taxon>
        <taxon>malvids</taxon>
        <taxon>Sapindales</taxon>
        <taxon>Sapindaceae</taxon>
        <taxon>Hippocastanoideae</taxon>
        <taxon>Acereae</taxon>
        <taxon>Dipteronia</taxon>
    </lineage>
</organism>
<sequence length="154" mass="17278">MQTPNHYAHELVYEFYTAMVPHWFSAGHLVIVQGLEVVITAERINSRFGTLDILDLVDRLPNHEYFTLLNGNLAADLWVVVVGGIQTRPRSGIYVQCGGWTLRPPMSRVGKKAYNEIARMRGGEIIIVASHIDDDDQDVDLDDVNAEEAADDDK</sequence>
<evidence type="ECO:0000313" key="1">
    <source>
        <dbReference type="EMBL" id="KAK3219653.1"/>
    </source>
</evidence>
<gene>
    <name evidence="1" type="ORF">Dsin_013623</name>
</gene>
<evidence type="ECO:0000313" key="2">
    <source>
        <dbReference type="Proteomes" id="UP001281410"/>
    </source>
</evidence>
<comment type="caution">
    <text evidence="1">The sequence shown here is derived from an EMBL/GenBank/DDBJ whole genome shotgun (WGS) entry which is preliminary data.</text>
</comment>
<dbReference type="Proteomes" id="UP001281410">
    <property type="component" value="Unassembled WGS sequence"/>
</dbReference>